<feature type="signal peptide" evidence="1">
    <location>
        <begin position="1"/>
        <end position="28"/>
    </location>
</feature>
<evidence type="ECO:0000313" key="2">
    <source>
        <dbReference type="EMBL" id="MVW73971.1"/>
    </source>
</evidence>
<dbReference type="AlphaFoldDB" id="A0A6I4KQQ4"/>
<evidence type="ECO:0000256" key="1">
    <source>
        <dbReference type="SAM" id="SignalP"/>
    </source>
</evidence>
<keyword evidence="1" id="KW-0732">Signal</keyword>
<feature type="chain" id="PRO_5026091695" evidence="1">
    <location>
        <begin position="29"/>
        <end position="183"/>
    </location>
</feature>
<dbReference type="Proteomes" id="UP000429555">
    <property type="component" value="Unassembled WGS sequence"/>
</dbReference>
<dbReference type="PROSITE" id="PS51257">
    <property type="entry name" value="PROKAR_LIPOPROTEIN"/>
    <property type="match status" value="1"/>
</dbReference>
<gene>
    <name evidence="2" type="ORF">GJV18_01460</name>
</gene>
<dbReference type="Pfam" id="PF11745">
    <property type="entry name" value="DUF3304"/>
    <property type="match status" value="1"/>
</dbReference>
<comment type="caution">
    <text evidence="2">The sequence shown here is derived from an EMBL/GenBank/DDBJ whole genome shotgun (WGS) entry which is preliminary data.</text>
</comment>
<dbReference type="RefSeq" id="WP_160342949.1">
    <property type="nucleotide sequence ID" value="NZ_WKJZ01000001.1"/>
</dbReference>
<name>A0A6I4KQQ4_9PSED</name>
<organism evidence="2 3">
    <name type="scientific">Pseudomonas xionganensis</name>
    <dbReference type="NCBI Taxonomy" id="2654845"/>
    <lineage>
        <taxon>Bacteria</taxon>
        <taxon>Pseudomonadati</taxon>
        <taxon>Pseudomonadota</taxon>
        <taxon>Gammaproteobacteria</taxon>
        <taxon>Pseudomonadales</taxon>
        <taxon>Pseudomonadaceae</taxon>
        <taxon>Pseudomonas</taxon>
    </lineage>
</organism>
<accession>A0A6I4KQQ4</accession>
<dbReference type="InterPro" id="IPR021733">
    <property type="entry name" value="DUF3304"/>
</dbReference>
<reference evidence="2 3" key="1">
    <citation type="submission" date="2019-11" db="EMBL/GenBank/DDBJ databases">
        <title>Pseudomonas flavidum sp. nov., isolated from Baiyang Lake.</title>
        <authorList>
            <person name="Zhao Y."/>
        </authorList>
    </citation>
    <scope>NUCLEOTIDE SEQUENCE [LARGE SCALE GENOMIC DNA]</scope>
    <source>
        <strain evidence="3">R-22-3 w-18</strain>
    </source>
</reference>
<protein>
    <submittedName>
        <fullName evidence="2">DUF3304 domain-containing protein</fullName>
    </submittedName>
</protein>
<sequence length="183" mass="20347">MYKLLTVPKRSRWVALLALLLGSLTISACTAQTPQRLGAPIEDYNHTSAAINHFSVNGSGGANIGPRSGGGQTCCASLPVKWQPGMTVVVEWEKDLNPFAYGKWQEAPFTDAWRKRMAEHRAKYTRHRAVVEVAPYERLGVVNVHFLPCNQIKVAAGTDTLRMPSHPYHYLLNMEEPSQCTDL</sequence>
<dbReference type="EMBL" id="WKJZ01000001">
    <property type="protein sequence ID" value="MVW73971.1"/>
    <property type="molecule type" value="Genomic_DNA"/>
</dbReference>
<evidence type="ECO:0000313" key="3">
    <source>
        <dbReference type="Proteomes" id="UP000429555"/>
    </source>
</evidence>
<proteinExistence type="predicted"/>
<keyword evidence="3" id="KW-1185">Reference proteome</keyword>